<evidence type="ECO:0000256" key="3">
    <source>
        <dbReference type="ARBA" id="ARBA00022679"/>
    </source>
</evidence>
<proteinExistence type="predicted"/>
<dbReference type="Gene3D" id="3.40.50.300">
    <property type="entry name" value="P-loop containing nucleotide triphosphate hydrolases"/>
    <property type="match status" value="1"/>
</dbReference>
<evidence type="ECO:0000256" key="8">
    <source>
        <dbReference type="SAM" id="MobiDB-lite"/>
    </source>
</evidence>
<feature type="compositionally biased region" description="Basic residues" evidence="8">
    <location>
        <begin position="703"/>
        <end position="725"/>
    </location>
</feature>
<dbReference type="GO" id="GO:0005524">
    <property type="term" value="F:ATP binding"/>
    <property type="evidence" value="ECO:0007669"/>
    <property type="project" value="UniProtKB-KW"/>
</dbReference>
<feature type="region of interest" description="Disordered" evidence="8">
    <location>
        <begin position="616"/>
        <end position="635"/>
    </location>
</feature>
<reference evidence="10" key="1">
    <citation type="submission" date="2009-08" db="EMBL/GenBank/DDBJ databases">
        <title>Annotation of Salpingoeca rosetta.</title>
        <authorList>
            <consortium name="The Broad Institute Genome Sequencing Platform"/>
            <person name="Russ C."/>
            <person name="Cuomo C."/>
            <person name="Burger G."/>
            <person name="Gray M.W."/>
            <person name="Holland P.W.H."/>
            <person name="King N."/>
            <person name="Lang F.B.F."/>
            <person name="Roger A.J."/>
            <person name="Ruiz-Trillo I."/>
            <person name="Young S.K."/>
            <person name="Zeng Q."/>
            <person name="Gargeya S."/>
            <person name="Alvarado L."/>
            <person name="Berlin A."/>
            <person name="Chapman S.B."/>
            <person name="Chen Z."/>
            <person name="Freedman E."/>
            <person name="Gellesch M."/>
            <person name="Goldberg J."/>
            <person name="Griggs A."/>
            <person name="Gujja S."/>
            <person name="Heilman E."/>
            <person name="Heiman D."/>
            <person name="Howarth C."/>
            <person name="Mehta T."/>
            <person name="Neiman D."/>
            <person name="Pearson M."/>
            <person name="Roberts A."/>
            <person name="Saif S."/>
            <person name="Shea T."/>
            <person name="Shenoy N."/>
            <person name="Sisk P."/>
            <person name="Stolte C."/>
            <person name="Sykes S."/>
            <person name="White J."/>
            <person name="Yandava C."/>
            <person name="Haas B."/>
            <person name="Nusbaum C."/>
            <person name="Birren B."/>
        </authorList>
    </citation>
    <scope>NUCLEOTIDE SEQUENCE [LARGE SCALE GENOMIC DNA]</scope>
    <source>
        <strain evidence="10">ATCC 50818</strain>
    </source>
</reference>
<keyword evidence="4" id="KW-0819">tRNA processing</keyword>
<dbReference type="InParanoid" id="F2UD48"/>
<evidence type="ECO:0000259" key="9">
    <source>
        <dbReference type="PROSITE" id="PS51186"/>
    </source>
</evidence>
<dbReference type="eggNOG" id="KOG2036">
    <property type="taxonomic scope" value="Eukaryota"/>
</dbReference>
<feature type="region of interest" description="Disordered" evidence="8">
    <location>
        <begin position="660"/>
        <end position="746"/>
    </location>
</feature>
<dbReference type="PROSITE" id="PS51186">
    <property type="entry name" value="GNAT"/>
    <property type="match status" value="1"/>
</dbReference>
<dbReference type="Pfam" id="PF13725">
    <property type="entry name" value="tRNA_bind_2"/>
    <property type="match status" value="1"/>
</dbReference>
<accession>F2UD48</accession>
<feature type="compositionally biased region" description="Basic and acidic residues" evidence="8">
    <location>
        <begin position="674"/>
        <end position="702"/>
    </location>
</feature>
<evidence type="ECO:0000256" key="2">
    <source>
        <dbReference type="ARBA" id="ARBA00022552"/>
    </source>
</evidence>
<dbReference type="EMBL" id="GL832969">
    <property type="protein sequence ID" value="EGD74543.1"/>
    <property type="molecule type" value="Genomic_DNA"/>
</dbReference>
<feature type="compositionally biased region" description="Basic residues" evidence="8">
    <location>
        <begin position="733"/>
        <end position="746"/>
    </location>
</feature>
<dbReference type="RefSeq" id="XP_004992800.1">
    <property type="nucleotide sequence ID" value="XM_004992743.1"/>
</dbReference>
<dbReference type="Gene3D" id="3.40.630.30">
    <property type="match status" value="1"/>
</dbReference>
<evidence type="ECO:0000256" key="4">
    <source>
        <dbReference type="ARBA" id="ARBA00022694"/>
    </source>
</evidence>
<evidence type="ECO:0000256" key="5">
    <source>
        <dbReference type="ARBA" id="ARBA00022741"/>
    </source>
</evidence>
<keyword evidence="7" id="KW-0012">Acyltransferase</keyword>
<dbReference type="PANTHER" id="PTHR10925">
    <property type="entry name" value="N-ACETYLTRANSFERASE 10"/>
    <property type="match status" value="1"/>
</dbReference>
<dbReference type="GO" id="GO:1990883">
    <property type="term" value="F:18S rRNA cytidine N-acetyltransferase activity"/>
    <property type="evidence" value="ECO:0007669"/>
    <property type="project" value="TreeGrafter"/>
</dbReference>
<dbReference type="InterPro" id="IPR000182">
    <property type="entry name" value="GNAT_dom"/>
</dbReference>
<evidence type="ECO:0000256" key="7">
    <source>
        <dbReference type="ARBA" id="ARBA00023315"/>
    </source>
</evidence>
<protein>
    <recommendedName>
        <fullName evidence="9">N-acetyltransferase domain-containing protein</fullName>
    </recommendedName>
</protein>
<evidence type="ECO:0000256" key="6">
    <source>
        <dbReference type="ARBA" id="ARBA00022840"/>
    </source>
</evidence>
<dbReference type="GO" id="GO:0030686">
    <property type="term" value="C:90S preribosome"/>
    <property type="evidence" value="ECO:0007669"/>
    <property type="project" value="TreeGrafter"/>
</dbReference>
<dbReference type="GO" id="GO:0000049">
    <property type="term" value="F:tRNA binding"/>
    <property type="evidence" value="ECO:0007669"/>
    <property type="project" value="TreeGrafter"/>
</dbReference>
<keyword evidence="5" id="KW-0547">Nucleotide-binding</keyword>
<dbReference type="KEGG" id="sre:PTSG_05907"/>
<dbReference type="InterPro" id="IPR027417">
    <property type="entry name" value="P-loop_NTPase"/>
</dbReference>
<dbReference type="GO" id="GO:1904812">
    <property type="term" value="P:rRNA acetylation involved in maturation of SSU-rRNA"/>
    <property type="evidence" value="ECO:0007669"/>
    <property type="project" value="TreeGrafter"/>
</dbReference>
<dbReference type="AlphaFoldDB" id="F2UD48"/>
<gene>
    <name evidence="10" type="ORF">PTSG_05907</name>
</gene>
<dbReference type="Pfam" id="PF05127">
    <property type="entry name" value="NAT10_TcmA_helicase"/>
    <property type="match status" value="1"/>
</dbReference>
<keyword evidence="3" id="KW-0808">Transferase</keyword>
<dbReference type="GeneID" id="16073371"/>
<comment type="subcellular location">
    <subcellularLocation>
        <location evidence="1">Nucleus</location>
        <location evidence="1">Nucleolus</location>
    </subcellularLocation>
</comment>
<dbReference type="CDD" id="cd04301">
    <property type="entry name" value="NAT_SF"/>
    <property type="match status" value="1"/>
</dbReference>
<dbReference type="InterPro" id="IPR007807">
    <property type="entry name" value="TcmA/NAT10_helicase"/>
</dbReference>
<dbReference type="OrthoDB" id="10067491at2759"/>
<dbReference type="OMA" id="HTCIMLN"/>
<feature type="domain" description="N-acetyltransferase" evidence="9">
    <location>
        <begin position="232"/>
        <end position="409"/>
    </location>
</feature>
<organism evidence="11">
    <name type="scientific">Salpingoeca rosetta (strain ATCC 50818 / BSB-021)</name>
    <dbReference type="NCBI Taxonomy" id="946362"/>
    <lineage>
        <taxon>Eukaryota</taxon>
        <taxon>Choanoflagellata</taxon>
        <taxon>Craspedida</taxon>
        <taxon>Salpingoecidae</taxon>
        <taxon>Salpingoeca</taxon>
    </lineage>
</organism>
<evidence type="ECO:0000256" key="1">
    <source>
        <dbReference type="ARBA" id="ARBA00004604"/>
    </source>
</evidence>
<keyword evidence="2" id="KW-0698">rRNA processing</keyword>
<sequence>MKKRIDRRVRTLIENGVHTRQRTCMVLVGSNAKDQVVNLHFMLEKASLRAKPSVLWCYKKDLGFTSYVYSFVIDEAAAIPLPLVKDLMGPYIVFMASTINGYEGTGRSLSLKLIQQLRKQAGVAASKGATHSKLRELTLDIPIRYAANDPVEAWLNGLLCLDSTIAPPSAGACPHPSACDLYSIDRDTLFSYNKVSEVFLQRMVALYVASHYRNTPNDLQLLSDAPAHRVFCLLAPITNPQELPEILCVIQVALEGEISAKTVRATLKQGIKQAGDLIPWTICQQYQDDDFGQLSGARIVRIATHPDYQGMGYGKRAIEQLKAFYDGKLLDLSESGTREKIEAHSLELHEEDHESLTPRKNLPPLIRKLDELEPDTLDYLGVSYGATPSLYKFWKKCGFAPFYMRQTANDLTGEHTCIMLNPLETARLNGKWLRSYWLDFQQRYMVLLGSAFRHFPPALGLGVLEPVPCVSLEDDEEEEQKHLLTVDELMTHFTPHDLKRLQAYVNQMADFHIILDLVPRAARLFFTQKLPVRISPAQQAILLGLGLQHKTIEDLEKGMGLGSAQLLGLFRRAVEQINKAFRRLREKHIEAQLPKTRLEFAGEAVEENLEEQLEEAGREEMKKLEEEEHTEQVDQERRELLLQTFSKYSIDVDDETFEKAVSGKTEVSRVSIPRKQELKPAGEDDGAKRRADDDADEFDMKGKKAKKGKKSNKSTPSKKGKKGTPSKKDKGTPGKKKKGGKKGGRQ</sequence>
<evidence type="ECO:0000313" key="11">
    <source>
        <dbReference type="Proteomes" id="UP000007799"/>
    </source>
</evidence>
<dbReference type="GO" id="GO:0008033">
    <property type="term" value="P:tRNA processing"/>
    <property type="evidence" value="ECO:0007669"/>
    <property type="project" value="UniProtKB-KW"/>
</dbReference>
<dbReference type="InterPro" id="IPR027992">
    <property type="entry name" value="tRNA_bind_dom"/>
</dbReference>
<dbReference type="Pfam" id="PF13718">
    <property type="entry name" value="GNAT_acetyltr_2"/>
    <property type="match status" value="1"/>
</dbReference>
<dbReference type="Proteomes" id="UP000007799">
    <property type="component" value="Unassembled WGS sequence"/>
</dbReference>
<keyword evidence="11" id="KW-1185">Reference proteome</keyword>
<name>F2UD48_SALR5</name>
<dbReference type="STRING" id="946362.F2UD48"/>
<dbReference type="FunCoup" id="F2UD48">
    <property type="interactions" value="1668"/>
</dbReference>
<dbReference type="GO" id="GO:0005730">
    <property type="term" value="C:nucleolus"/>
    <property type="evidence" value="ECO:0007669"/>
    <property type="project" value="UniProtKB-SubCell"/>
</dbReference>
<dbReference type="InterPro" id="IPR032672">
    <property type="entry name" value="TmcA/NAT10/Kre33"/>
</dbReference>
<keyword evidence="6" id="KW-0067">ATP-binding</keyword>
<evidence type="ECO:0000313" key="10">
    <source>
        <dbReference type="EMBL" id="EGD74543.1"/>
    </source>
</evidence>
<dbReference type="InterPro" id="IPR016181">
    <property type="entry name" value="Acyl_CoA_acyltransferase"/>
</dbReference>
<dbReference type="SUPFAM" id="SSF55729">
    <property type="entry name" value="Acyl-CoA N-acyltransferases (Nat)"/>
    <property type="match status" value="1"/>
</dbReference>
<dbReference type="PANTHER" id="PTHR10925:SF5">
    <property type="entry name" value="RNA CYTIDINE ACETYLTRANSFERASE"/>
    <property type="match status" value="1"/>
</dbReference>